<dbReference type="Gene3D" id="3.30.300.220">
    <property type="match status" value="1"/>
</dbReference>
<dbReference type="InterPro" id="IPR001753">
    <property type="entry name" value="Enoyl-CoA_hydra/iso"/>
</dbReference>
<protein>
    <submittedName>
        <fullName evidence="1">Enoyl-CoA hydratase-related protein</fullName>
    </submittedName>
</protein>
<evidence type="ECO:0000313" key="2">
    <source>
        <dbReference type="Proteomes" id="UP001176471"/>
    </source>
</evidence>
<gene>
    <name evidence="1" type="ORF">Q4610_15395</name>
</gene>
<comment type="caution">
    <text evidence="1">The sequence shown here is derived from an EMBL/GenBank/DDBJ whole genome shotgun (WGS) entry which is preliminary data.</text>
</comment>
<sequence length="100" mass="10989">MRRDDQRSQILWQAHESILTLMVNRPDKLNAYTNQVGADLTDAIRRADADDRIGVVILRGRGRGILFPGVICRRGRTVLALPAAARPISVSRMGLTPVAG</sequence>
<reference evidence="1" key="1">
    <citation type="submission" date="2023-07" db="EMBL/GenBank/DDBJ databases">
        <title>Bacterial whole genome sequence for Sphingobium sp. HBC34.</title>
        <authorList>
            <person name="Le V."/>
            <person name="Ko S.-R."/>
            <person name="Ahn C.-Y."/>
            <person name="Oh H.-M."/>
        </authorList>
    </citation>
    <scope>NUCLEOTIDE SEQUENCE</scope>
    <source>
        <strain evidence="1">HBC34</strain>
    </source>
</reference>
<dbReference type="EMBL" id="JAUQOM010000008">
    <property type="protein sequence ID" value="MDO7836434.1"/>
    <property type="molecule type" value="Genomic_DNA"/>
</dbReference>
<keyword evidence="2" id="KW-1185">Reference proteome</keyword>
<evidence type="ECO:0000313" key="1">
    <source>
        <dbReference type="EMBL" id="MDO7836434.1"/>
    </source>
</evidence>
<dbReference type="SUPFAM" id="SSF52096">
    <property type="entry name" value="ClpP/crotonase"/>
    <property type="match status" value="1"/>
</dbReference>
<proteinExistence type="predicted"/>
<name>A0ABT8ZPG6_9SPHN</name>
<accession>A0ABT8ZPG6</accession>
<dbReference type="Pfam" id="PF00378">
    <property type="entry name" value="ECH_1"/>
    <property type="match status" value="1"/>
</dbReference>
<dbReference type="RefSeq" id="WP_304536851.1">
    <property type="nucleotide sequence ID" value="NZ_JAUQOM010000008.1"/>
</dbReference>
<dbReference type="InterPro" id="IPR029045">
    <property type="entry name" value="ClpP/crotonase-like_dom_sf"/>
</dbReference>
<organism evidence="1 2">
    <name type="scientific">Sphingobium cyanobacteriorum</name>
    <dbReference type="NCBI Taxonomy" id="3063954"/>
    <lineage>
        <taxon>Bacteria</taxon>
        <taxon>Pseudomonadati</taxon>
        <taxon>Pseudomonadota</taxon>
        <taxon>Alphaproteobacteria</taxon>
        <taxon>Sphingomonadales</taxon>
        <taxon>Sphingomonadaceae</taxon>
        <taxon>Sphingobium</taxon>
    </lineage>
</organism>
<dbReference type="Proteomes" id="UP001176471">
    <property type="component" value="Unassembled WGS sequence"/>
</dbReference>